<dbReference type="GeneID" id="3534772"/>
<reference evidence="1 2" key="1">
    <citation type="journal article" date="2005" name="Science">
        <title>The genome sequence of Trypanosoma cruzi, etiologic agent of Chagas disease.</title>
        <authorList>
            <person name="El-Sayed N.M."/>
            <person name="Myler P.J."/>
            <person name="Bartholomeu D.C."/>
            <person name="Nilsson D."/>
            <person name="Aggarwal G."/>
            <person name="Tran A.N."/>
            <person name="Ghedin E."/>
            <person name="Worthey E.A."/>
            <person name="Delcher A.L."/>
            <person name="Blandin G."/>
            <person name="Westenberger S.J."/>
            <person name="Caler E."/>
            <person name="Cerqueira G.C."/>
            <person name="Branche C."/>
            <person name="Haas B."/>
            <person name="Anupama A."/>
            <person name="Arner E."/>
            <person name="Aslund L."/>
            <person name="Attipoe P."/>
            <person name="Bontempi E."/>
            <person name="Bringaud F."/>
            <person name="Burton P."/>
            <person name="Cadag E."/>
            <person name="Campbell D.A."/>
            <person name="Carrington M."/>
            <person name="Crabtree J."/>
            <person name="Darban H."/>
            <person name="da Silveira J.F."/>
            <person name="de Jong P."/>
            <person name="Edwards K."/>
            <person name="Englund P.T."/>
            <person name="Fazelina G."/>
            <person name="Feldblyum T."/>
            <person name="Ferella M."/>
            <person name="Frasch A.C."/>
            <person name="Gull K."/>
            <person name="Horn D."/>
            <person name="Hou L."/>
            <person name="Huang Y."/>
            <person name="Kindlund E."/>
            <person name="Klingbeil M."/>
            <person name="Kluge S."/>
            <person name="Koo H."/>
            <person name="Lacerda D."/>
            <person name="Levin M.J."/>
            <person name="Lorenzi H."/>
            <person name="Louie T."/>
            <person name="Machado C.R."/>
            <person name="McCulloch R."/>
            <person name="McKenna A."/>
            <person name="Mizuno Y."/>
            <person name="Mottram J.C."/>
            <person name="Nelson S."/>
            <person name="Ochaya S."/>
            <person name="Osoegawa K."/>
            <person name="Pai G."/>
            <person name="Parsons M."/>
            <person name="Pentony M."/>
            <person name="Pettersson U."/>
            <person name="Pop M."/>
            <person name="Ramirez J.L."/>
            <person name="Rinta J."/>
            <person name="Robertson L."/>
            <person name="Salzberg S.L."/>
            <person name="Sanchez D.O."/>
            <person name="Seyler A."/>
            <person name="Sharma R."/>
            <person name="Shetty J."/>
            <person name="Simpson A.J."/>
            <person name="Sisk E."/>
            <person name="Tammi M.T."/>
            <person name="Tarleton R."/>
            <person name="Teixeira S."/>
            <person name="Van Aken S."/>
            <person name="Vogt C."/>
            <person name="Ward P.N."/>
            <person name="Wickstead B."/>
            <person name="Wortman J."/>
            <person name="White O."/>
            <person name="Fraser C.M."/>
            <person name="Stuart K.D."/>
            <person name="Andersson B."/>
        </authorList>
    </citation>
    <scope>NUCLEOTIDE SEQUENCE [LARGE SCALE GENOMIC DNA]</scope>
    <source>
        <strain evidence="1 2">CL Brener</strain>
    </source>
</reference>
<protein>
    <submittedName>
        <fullName evidence="1">Uncharacterized protein</fullName>
    </submittedName>
</protein>
<dbReference type="RefSeq" id="XP_805129.1">
    <property type="nucleotide sequence ID" value="XM_800036.1"/>
</dbReference>
<accession>Q4CSM6</accession>
<comment type="caution">
    <text evidence="1">The sequence shown here is derived from an EMBL/GenBank/DDBJ whole genome shotgun (WGS) entry which is preliminary data.</text>
</comment>
<evidence type="ECO:0000313" key="1">
    <source>
        <dbReference type="EMBL" id="EAN83278.1"/>
    </source>
</evidence>
<dbReference type="EMBL" id="AAHK01002107">
    <property type="protein sequence ID" value="EAN83278.1"/>
    <property type="molecule type" value="Genomic_DNA"/>
</dbReference>
<dbReference type="AlphaFoldDB" id="Q4CSM6"/>
<organism evidence="1 2">
    <name type="scientific">Trypanosoma cruzi (strain CL Brener)</name>
    <dbReference type="NCBI Taxonomy" id="353153"/>
    <lineage>
        <taxon>Eukaryota</taxon>
        <taxon>Discoba</taxon>
        <taxon>Euglenozoa</taxon>
        <taxon>Kinetoplastea</taxon>
        <taxon>Metakinetoplastina</taxon>
        <taxon>Trypanosomatida</taxon>
        <taxon>Trypanosomatidae</taxon>
        <taxon>Trypanosoma</taxon>
        <taxon>Schizotrypanum</taxon>
    </lineage>
</organism>
<dbReference type="PaxDb" id="353153-Q4CSM6"/>
<name>Q4CSM6_TRYCC</name>
<dbReference type="Proteomes" id="UP000002296">
    <property type="component" value="Unassembled WGS sequence"/>
</dbReference>
<evidence type="ECO:0000313" key="2">
    <source>
        <dbReference type="Proteomes" id="UP000002296"/>
    </source>
</evidence>
<dbReference type="InParanoid" id="Q4CSM6"/>
<sequence length="107" mass="11543">MVEKTAANEPFRWGTLVSAPLHKNHAGLVLRQSSSKSNSEEQGAESFELLDNYEVILIGVAALEDTTAAGDAVRVNAMKRLFGFVIQAVGKPASPSKTDRSWDILEG</sequence>
<gene>
    <name evidence="1" type="ORF">Tc00.1047053432629.30</name>
</gene>
<proteinExistence type="predicted"/>
<keyword evidence="2" id="KW-1185">Reference proteome</keyword>
<dbReference type="KEGG" id="tcr:432629.30"/>